<gene>
    <name evidence="5" type="ORF">GQ588_01645</name>
</gene>
<reference evidence="5 6" key="1">
    <citation type="submission" date="2019-12" db="EMBL/GenBank/DDBJ databases">
        <title>Sequence classification of anaerobic respiratory reductive dehalogenases: First we see many, then we see few.</title>
        <authorList>
            <person name="Molenda O."/>
            <person name="Puentes Jacome L.A."/>
            <person name="Cao X."/>
            <person name="Nesbo C.L."/>
            <person name="Tang S."/>
            <person name="Morson N."/>
            <person name="Patron J."/>
            <person name="Lomheim L."/>
            <person name="Wishart D.S."/>
            <person name="Edwards E.A."/>
        </authorList>
    </citation>
    <scope>NUCLEOTIDE SEQUENCE [LARGE SCALE GENOMIC DNA]</scope>
    <source>
        <strain evidence="5 6">12DCA</strain>
    </source>
</reference>
<keyword evidence="1" id="KW-0813">Transport</keyword>
<evidence type="ECO:0000313" key="6">
    <source>
        <dbReference type="Proteomes" id="UP000430508"/>
    </source>
</evidence>
<accession>A0A857DF68</accession>
<evidence type="ECO:0000259" key="4">
    <source>
        <dbReference type="PROSITE" id="PS50893"/>
    </source>
</evidence>
<evidence type="ECO:0000256" key="2">
    <source>
        <dbReference type="ARBA" id="ARBA00022741"/>
    </source>
</evidence>
<evidence type="ECO:0000256" key="3">
    <source>
        <dbReference type="ARBA" id="ARBA00022840"/>
    </source>
</evidence>
<dbReference type="PROSITE" id="PS50893">
    <property type="entry name" value="ABC_TRANSPORTER_2"/>
    <property type="match status" value="1"/>
</dbReference>
<dbReference type="SUPFAM" id="SSF52540">
    <property type="entry name" value="P-loop containing nucleoside triphosphate hydrolases"/>
    <property type="match status" value="1"/>
</dbReference>
<evidence type="ECO:0000256" key="1">
    <source>
        <dbReference type="ARBA" id="ARBA00022448"/>
    </source>
</evidence>
<proteinExistence type="predicted"/>
<dbReference type="SMART" id="SM00382">
    <property type="entry name" value="AAA"/>
    <property type="match status" value="1"/>
</dbReference>
<keyword evidence="2" id="KW-0547">Nucleotide-binding</keyword>
<dbReference type="InterPro" id="IPR008995">
    <property type="entry name" value="Mo/tungstate-bd_C_term_dom"/>
</dbReference>
<dbReference type="PANTHER" id="PTHR42781">
    <property type="entry name" value="SPERMIDINE/PUTRESCINE IMPORT ATP-BINDING PROTEIN POTA"/>
    <property type="match status" value="1"/>
</dbReference>
<dbReference type="GO" id="GO:0005524">
    <property type="term" value="F:ATP binding"/>
    <property type="evidence" value="ECO:0007669"/>
    <property type="project" value="UniProtKB-KW"/>
</dbReference>
<organism evidence="5 6">
    <name type="scientific">Dehalobacter restrictus</name>
    <dbReference type="NCBI Taxonomy" id="55583"/>
    <lineage>
        <taxon>Bacteria</taxon>
        <taxon>Bacillati</taxon>
        <taxon>Bacillota</taxon>
        <taxon>Clostridia</taxon>
        <taxon>Eubacteriales</taxon>
        <taxon>Desulfitobacteriaceae</taxon>
        <taxon>Dehalobacter</taxon>
    </lineage>
</organism>
<dbReference type="Proteomes" id="UP000430508">
    <property type="component" value="Chromosome"/>
</dbReference>
<dbReference type="EMBL" id="CP046996">
    <property type="protein sequence ID" value="QGZ99452.1"/>
    <property type="molecule type" value="Genomic_DNA"/>
</dbReference>
<dbReference type="Pfam" id="PF00005">
    <property type="entry name" value="ABC_tran"/>
    <property type="match status" value="1"/>
</dbReference>
<dbReference type="RefSeq" id="WP_019226710.1">
    <property type="nucleotide sequence ID" value="NZ_CP046996.1"/>
</dbReference>
<dbReference type="InterPro" id="IPR003439">
    <property type="entry name" value="ABC_transporter-like_ATP-bd"/>
</dbReference>
<sequence>MLEVSIEKTLGNFTLQSSFISGKGVLGILGSSGCGKSLTLKCIAGLYSPDKGAIKLNGKELFNSDSKVNVLPRRRNIGYVFQNYALFPHLTVYKNIAYGVQHLDNAKRHEKVLEMISKMQLNGHEKQFPSQLSGGQQQRVALARTLITEPELLLLDEPFSALDSHVKQILEKELLSIIKKNYHGIVLLVTHNIEEAYRLCDRILVFDKGTSVQIGEKEEIIRYPATVSAARITGCKNLFEVEVLGEEEGYIHIKAESFCLKAVKRKSELHTKMMAGIRAQDLRISSENKENPNTFECQVTDEIEGIFSTTVIVNCLGKNLQVEVPGSDLLLTHCKEQKQKLWLYIPEEKIFLMNVDQSHHGMTMPVVN</sequence>
<evidence type="ECO:0000313" key="5">
    <source>
        <dbReference type="EMBL" id="QGZ99452.1"/>
    </source>
</evidence>
<name>A0A857DF68_9FIRM</name>
<dbReference type="InterPro" id="IPR017871">
    <property type="entry name" value="ABC_transporter-like_CS"/>
</dbReference>
<dbReference type="InterPro" id="IPR003593">
    <property type="entry name" value="AAA+_ATPase"/>
</dbReference>
<dbReference type="InterPro" id="IPR050093">
    <property type="entry name" value="ABC_SmlMolc_Importer"/>
</dbReference>
<dbReference type="Gene3D" id="3.40.50.300">
    <property type="entry name" value="P-loop containing nucleotide triphosphate hydrolases"/>
    <property type="match status" value="1"/>
</dbReference>
<dbReference type="GO" id="GO:0016887">
    <property type="term" value="F:ATP hydrolysis activity"/>
    <property type="evidence" value="ECO:0007669"/>
    <property type="project" value="InterPro"/>
</dbReference>
<dbReference type="PROSITE" id="PS00211">
    <property type="entry name" value="ABC_TRANSPORTER_1"/>
    <property type="match status" value="1"/>
</dbReference>
<dbReference type="SUPFAM" id="SSF50331">
    <property type="entry name" value="MOP-like"/>
    <property type="match status" value="1"/>
</dbReference>
<dbReference type="AlphaFoldDB" id="A0A857DF68"/>
<feature type="domain" description="ABC transporter" evidence="4">
    <location>
        <begin position="1"/>
        <end position="233"/>
    </location>
</feature>
<protein>
    <submittedName>
        <fullName evidence="5">ATP-binding cassette domain-containing protein</fullName>
    </submittedName>
</protein>
<keyword evidence="3 5" id="KW-0067">ATP-binding</keyword>
<dbReference type="PANTHER" id="PTHR42781:SF4">
    <property type="entry name" value="SPERMIDINE_PUTRESCINE IMPORT ATP-BINDING PROTEIN POTA"/>
    <property type="match status" value="1"/>
</dbReference>
<dbReference type="InterPro" id="IPR027417">
    <property type="entry name" value="P-loop_NTPase"/>
</dbReference>